<dbReference type="InterPro" id="IPR002885">
    <property type="entry name" value="PPR_rpt"/>
</dbReference>
<keyword evidence="4" id="KW-1185">Reference proteome</keyword>
<dbReference type="GO" id="GO:0009451">
    <property type="term" value="P:RNA modification"/>
    <property type="evidence" value="ECO:0007669"/>
    <property type="project" value="InterPro"/>
</dbReference>
<dbReference type="Pfam" id="PF20431">
    <property type="entry name" value="E_motif"/>
    <property type="match status" value="1"/>
</dbReference>
<sequence length="582" mass="66124">MSRTVPLPKVHHITKYPEKKPEKESHRRADGLKSLLSQLQRHDSLSLLPQLHARIVKFPKHSKHPFLLTRLAHAYLLCNYLPPAERILAKAFPKSSPPPIFLWNETIKAHSRNGCFRESIYVYRRMLARGLCPNAFTFTFVLPACAGALSAPDGRRVHKDSVRFGFDSNLFVATALVHMYSKCGEIGAAREVFDGMPQRGTATFNAMIAGWVLKIPMYMWNGKCEEAMSIFDQMQRLGVQYDAMTMVSILQACASLGTLQKGRWVHEQVIRAHMEINVHLGAALINMYARCGSIEESRRVFDEMPRRDLISWTAIICGYGMHGLADDAESLFNQMMESGFGPDSIAFVGLLSGFSHKGMVHKGQIYFKKMTEEYCIKPSLEHCSCMVDMLGRAGRLDEAEEFIRKMHLEPDPGVWGGLLNACKIHGNVDMGERVVEQVLRIDPYNAGWYVLMSNIYATARCWDGVAKMRLLMKERKVSKSPGWSSIEIGGQRHSFLAFDQSHPRSDEIYMLIKNLEERMHTEGYIAETKCVLVNLNEEVKEDMLCGHRERLATAFRILSTKEGEALRVIKNLRLCMDSYPRL</sequence>
<feature type="repeat" description="PPR" evidence="2">
    <location>
        <begin position="277"/>
        <end position="307"/>
    </location>
</feature>
<dbReference type="Pfam" id="PF14432">
    <property type="entry name" value="DYW_deaminase"/>
    <property type="match status" value="1"/>
</dbReference>
<feature type="repeat" description="PPR" evidence="2">
    <location>
        <begin position="308"/>
        <end position="342"/>
    </location>
</feature>
<dbReference type="FunFam" id="1.25.40.10:FF:000344">
    <property type="entry name" value="Pentatricopeptide repeat-containing protein"/>
    <property type="match status" value="1"/>
</dbReference>
<dbReference type="GO" id="GO:0003723">
    <property type="term" value="F:RNA binding"/>
    <property type="evidence" value="ECO:0007669"/>
    <property type="project" value="InterPro"/>
</dbReference>
<dbReference type="SUPFAM" id="SSF48452">
    <property type="entry name" value="TPR-like"/>
    <property type="match status" value="1"/>
</dbReference>
<dbReference type="InterPro" id="IPR046848">
    <property type="entry name" value="E_motif"/>
</dbReference>
<evidence type="ECO:0000256" key="2">
    <source>
        <dbReference type="PROSITE-ProRule" id="PRU00708"/>
    </source>
</evidence>
<dbReference type="InterPro" id="IPR032867">
    <property type="entry name" value="DYW_dom"/>
</dbReference>
<keyword evidence="1" id="KW-0677">Repeat</keyword>
<dbReference type="GO" id="GO:0008270">
    <property type="term" value="F:zinc ion binding"/>
    <property type="evidence" value="ECO:0007669"/>
    <property type="project" value="InterPro"/>
</dbReference>
<dbReference type="InterPro" id="IPR011990">
    <property type="entry name" value="TPR-like_helical_dom_sf"/>
</dbReference>
<dbReference type="PANTHER" id="PTHR47926">
    <property type="entry name" value="PENTATRICOPEPTIDE REPEAT-CONTAINING PROTEIN"/>
    <property type="match status" value="1"/>
</dbReference>
<dbReference type="Pfam" id="PF13041">
    <property type="entry name" value="PPR_2"/>
    <property type="match status" value="1"/>
</dbReference>
<dbReference type="Gene3D" id="1.25.40.10">
    <property type="entry name" value="Tetratricopeptide repeat domain"/>
    <property type="match status" value="4"/>
</dbReference>
<evidence type="ECO:0000259" key="3">
    <source>
        <dbReference type="Pfam" id="PF14432"/>
    </source>
</evidence>
<dbReference type="AlphaFoldDB" id="A0A6I9QFU8"/>
<feature type="repeat" description="PPR" evidence="2">
    <location>
        <begin position="99"/>
        <end position="133"/>
    </location>
</feature>
<name>A0A6I9QFU8_ELAGV</name>
<feature type="repeat" description="PPR" evidence="2">
    <location>
        <begin position="169"/>
        <end position="203"/>
    </location>
</feature>
<dbReference type="FunFam" id="1.25.40.10:FF:000366">
    <property type="entry name" value="Pentatricopeptide (PPR) repeat-containing protein"/>
    <property type="match status" value="1"/>
</dbReference>
<evidence type="ECO:0000313" key="5">
    <source>
        <dbReference type="RefSeq" id="XP_010908722.1"/>
    </source>
</evidence>
<dbReference type="PROSITE" id="PS51375">
    <property type="entry name" value="PPR"/>
    <property type="match status" value="4"/>
</dbReference>
<gene>
    <name evidence="5" type="primary">LOC105035032</name>
</gene>
<organism evidence="4 5">
    <name type="scientific">Elaeis guineensis var. tenera</name>
    <name type="common">Oil palm</name>
    <dbReference type="NCBI Taxonomy" id="51953"/>
    <lineage>
        <taxon>Eukaryota</taxon>
        <taxon>Viridiplantae</taxon>
        <taxon>Streptophyta</taxon>
        <taxon>Embryophyta</taxon>
        <taxon>Tracheophyta</taxon>
        <taxon>Spermatophyta</taxon>
        <taxon>Magnoliopsida</taxon>
        <taxon>Liliopsida</taxon>
        <taxon>Arecaceae</taxon>
        <taxon>Arecoideae</taxon>
        <taxon>Cocoseae</taxon>
        <taxon>Elaeidinae</taxon>
        <taxon>Elaeis</taxon>
    </lineage>
</organism>
<dbReference type="InParanoid" id="A0A6I9QFU8"/>
<feature type="domain" description="DYW" evidence="3">
    <location>
        <begin position="523"/>
        <end position="578"/>
    </location>
</feature>
<accession>A0A6I9QFU8</accession>
<dbReference type="RefSeq" id="XP_010908722.1">
    <property type="nucleotide sequence ID" value="XM_010910420.3"/>
</dbReference>
<dbReference type="NCBIfam" id="TIGR00756">
    <property type="entry name" value="PPR"/>
    <property type="match status" value="4"/>
</dbReference>
<reference evidence="5" key="1">
    <citation type="submission" date="2025-08" db="UniProtKB">
        <authorList>
            <consortium name="RefSeq"/>
        </authorList>
    </citation>
    <scope>IDENTIFICATION</scope>
</reference>
<dbReference type="InterPro" id="IPR046960">
    <property type="entry name" value="PPR_At4g14850-like_plant"/>
</dbReference>
<dbReference type="FunFam" id="1.25.40.10:FF:000031">
    <property type="entry name" value="Pentatricopeptide repeat-containing protein mitochondrial"/>
    <property type="match status" value="1"/>
</dbReference>
<dbReference type="Proteomes" id="UP000504607">
    <property type="component" value="Unplaced"/>
</dbReference>
<evidence type="ECO:0000313" key="4">
    <source>
        <dbReference type="Proteomes" id="UP000504607"/>
    </source>
</evidence>
<dbReference type="PANTHER" id="PTHR47926:SF520">
    <property type="entry name" value="DYW DOMAIN-CONTAINING PROTEIN"/>
    <property type="match status" value="1"/>
</dbReference>
<evidence type="ECO:0000256" key="1">
    <source>
        <dbReference type="ARBA" id="ARBA00022737"/>
    </source>
</evidence>
<protein>
    <submittedName>
        <fullName evidence="5">Pentatricopeptide repeat-containing protein At4g21065 isoform X1</fullName>
    </submittedName>
</protein>
<dbReference type="OrthoDB" id="185373at2759"/>
<proteinExistence type="predicted"/>
<dbReference type="Pfam" id="PF01535">
    <property type="entry name" value="PPR"/>
    <property type="match status" value="4"/>
</dbReference>